<comment type="caution">
    <text evidence="16">The sequence shown here is derived from an EMBL/GenBank/DDBJ whole genome shotgun (WGS) entry which is preliminary data.</text>
</comment>
<evidence type="ECO:0000256" key="11">
    <source>
        <dbReference type="ARBA" id="ARBA00023004"/>
    </source>
</evidence>
<dbReference type="InterPro" id="IPR029119">
    <property type="entry name" value="MutY_C"/>
</dbReference>
<dbReference type="EMBL" id="SODD01000056">
    <property type="protein sequence ID" value="TDW10463.1"/>
    <property type="molecule type" value="Genomic_DNA"/>
</dbReference>
<evidence type="ECO:0000256" key="14">
    <source>
        <dbReference type="ARBA" id="ARBA00023295"/>
    </source>
</evidence>
<evidence type="ECO:0000259" key="15">
    <source>
        <dbReference type="SMART" id="SM00478"/>
    </source>
</evidence>
<dbReference type="GO" id="GO:0051539">
    <property type="term" value="F:4 iron, 4 sulfur cluster binding"/>
    <property type="evidence" value="ECO:0007669"/>
    <property type="project" value="UniProtKB-KW"/>
</dbReference>
<comment type="cofactor">
    <cofactor evidence="2">
        <name>[4Fe-4S] cluster</name>
        <dbReference type="ChEBI" id="CHEBI:49883"/>
    </cofactor>
</comment>
<dbReference type="CDD" id="cd00056">
    <property type="entry name" value="ENDO3c"/>
    <property type="match status" value="1"/>
</dbReference>
<comment type="catalytic activity">
    <reaction evidence="1">
        <text>Hydrolyzes free adenine bases from 7,8-dihydro-8-oxoguanine:adenine mismatched double-stranded DNA, leaving an apurinic site.</text>
        <dbReference type="EC" id="3.2.2.31"/>
    </reaction>
</comment>
<sequence length="346" mass="40357">MNSHIERNSQLLAWYGDIKRLLPWRITKDAYKIWISEIMLQQTRVEAVIPYFERFITKLPTLEALAMVDDETLYKLWEGLGYYRRARFLKEAAKVCMDTYNGRLPNTYKELLTLPGVGMYTAAAIASIAFDQAVPAVDGNVLRVYARVHVCDFDIAKEKTKRFVFEELQQEVDPNNPGDYNQAMMELGSQVCIGNGTPRCNICPIASSCSAYKQGLQNSLPVKSKLKERRKQNHTILILRKDHMYYVHKRTKGILMEHMYEFMNIEHVLKKKEIEQLIDPMYGIVKIKKFTSHTHVYSHVEWNMQAYVIDVKQIDDHFVSWQMIQEKLPMAGAMKKFIQEIEKETS</sequence>
<dbReference type="CDD" id="cd03431">
    <property type="entry name" value="NUDIX_DNA_Glycosylase_C-MutY"/>
    <property type="match status" value="1"/>
</dbReference>
<keyword evidence="9" id="KW-0227">DNA damage</keyword>
<dbReference type="OrthoDB" id="9802365at2"/>
<dbReference type="GO" id="GO:0006298">
    <property type="term" value="P:mismatch repair"/>
    <property type="evidence" value="ECO:0007669"/>
    <property type="project" value="TreeGrafter"/>
</dbReference>
<dbReference type="NCBIfam" id="TIGR01084">
    <property type="entry name" value="mutY"/>
    <property type="match status" value="1"/>
</dbReference>
<evidence type="ECO:0000256" key="2">
    <source>
        <dbReference type="ARBA" id="ARBA00001966"/>
    </source>
</evidence>
<dbReference type="SUPFAM" id="SSF48150">
    <property type="entry name" value="DNA-glycosylase"/>
    <property type="match status" value="1"/>
</dbReference>
<dbReference type="Pfam" id="PF14815">
    <property type="entry name" value="NUDIX_4"/>
    <property type="match status" value="1"/>
</dbReference>
<evidence type="ECO:0000256" key="9">
    <source>
        <dbReference type="ARBA" id="ARBA00022763"/>
    </source>
</evidence>
<keyword evidence="13" id="KW-0234">DNA repair</keyword>
<proteinExistence type="inferred from homology"/>
<dbReference type="GO" id="GO:0046872">
    <property type="term" value="F:metal ion binding"/>
    <property type="evidence" value="ECO:0007669"/>
    <property type="project" value="UniProtKB-KW"/>
</dbReference>
<evidence type="ECO:0000313" key="17">
    <source>
        <dbReference type="Proteomes" id="UP000294743"/>
    </source>
</evidence>
<dbReference type="GO" id="GO:0000701">
    <property type="term" value="F:purine-specific mismatch base pair DNA N-glycosylase activity"/>
    <property type="evidence" value="ECO:0007669"/>
    <property type="project" value="UniProtKB-EC"/>
</dbReference>
<name>A0A4R7ZAC7_9FIRM</name>
<dbReference type="GO" id="GO:0034039">
    <property type="term" value="F:8-oxo-7,8-dihydroguanine DNA N-glycosylase activity"/>
    <property type="evidence" value="ECO:0007669"/>
    <property type="project" value="TreeGrafter"/>
</dbReference>
<comment type="function">
    <text evidence="3">Adenine glycosylase active on G-A mispairs. MutY also corrects error-prone DNA synthesis past GO lesions which are due to the oxidatively damaged form of guanine: 7,8-dihydro-8-oxoguanine (8-oxo-dGTP).</text>
</comment>
<evidence type="ECO:0000256" key="7">
    <source>
        <dbReference type="ARBA" id="ARBA00022485"/>
    </source>
</evidence>
<organism evidence="16 17">
    <name type="scientific">Breznakia blatticola</name>
    <dbReference type="NCBI Taxonomy" id="1754012"/>
    <lineage>
        <taxon>Bacteria</taxon>
        <taxon>Bacillati</taxon>
        <taxon>Bacillota</taxon>
        <taxon>Erysipelotrichia</taxon>
        <taxon>Erysipelotrichales</taxon>
        <taxon>Erysipelotrichaceae</taxon>
        <taxon>Breznakia</taxon>
    </lineage>
</organism>
<dbReference type="Gene3D" id="1.10.1670.10">
    <property type="entry name" value="Helix-hairpin-Helix base-excision DNA repair enzymes (C-terminal)"/>
    <property type="match status" value="1"/>
</dbReference>
<evidence type="ECO:0000256" key="3">
    <source>
        <dbReference type="ARBA" id="ARBA00002933"/>
    </source>
</evidence>
<dbReference type="InterPro" id="IPR023170">
    <property type="entry name" value="HhH_base_excis_C"/>
</dbReference>
<feature type="domain" description="HhH-GPD" evidence="15">
    <location>
        <begin position="39"/>
        <end position="190"/>
    </location>
</feature>
<protein>
    <recommendedName>
        <fullName evidence="6">Adenine DNA glycosylase</fullName>
        <ecNumber evidence="5">3.2.2.31</ecNumber>
    </recommendedName>
</protein>
<evidence type="ECO:0000256" key="4">
    <source>
        <dbReference type="ARBA" id="ARBA00008343"/>
    </source>
</evidence>
<dbReference type="InterPro" id="IPR003265">
    <property type="entry name" value="HhH-GPD_domain"/>
</dbReference>
<evidence type="ECO:0000256" key="6">
    <source>
        <dbReference type="ARBA" id="ARBA00022023"/>
    </source>
</evidence>
<dbReference type="InterPro" id="IPR005760">
    <property type="entry name" value="A/G_AdeGlyc_MutY"/>
</dbReference>
<dbReference type="GO" id="GO:0035485">
    <property type="term" value="F:adenine/guanine mispair binding"/>
    <property type="evidence" value="ECO:0007669"/>
    <property type="project" value="TreeGrafter"/>
</dbReference>
<keyword evidence="14" id="KW-0326">Glycosidase</keyword>
<keyword evidence="10" id="KW-0378">Hydrolase</keyword>
<dbReference type="RefSeq" id="WP_134171260.1">
    <property type="nucleotide sequence ID" value="NZ_SODD01000056.1"/>
</dbReference>
<evidence type="ECO:0000313" key="16">
    <source>
        <dbReference type="EMBL" id="TDW10463.1"/>
    </source>
</evidence>
<evidence type="ECO:0000256" key="12">
    <source>
        <dbReference type="ARBA" id="ARBA00023014"/>
    </source>
</evidence>
<dbReference type="PROSITE" id="PS01155">
    <property type="entry name" value="ENDONUCLEASE_III_2"/>
    <property type="match status" value="1"/>
</dbReference>
<keyword evidence="17" id="KW-1185">Reference proteome</keyword>
<keyword evidence="11" id="KW-0408">Iron</keyword>
<evidence type="ECO:0000256" key="8">
    <source>
        <dbReference type="ARBA" id="ARBA00022723"/>
    </source>
</evidence>
<reference evidence="16 17" key="1">
    <citation type="submission" date="2019-03" db="EMBL/GenBank/DDBJ databases">
        <title>Genomic Encyclopedia of Type Strains, Phase IV (KMG-IV): sequencing the most valuable type-strain genomes for metagenomic binning, comparative biology and taxonomic classification.</title>
        <authorList>
            <person name="Goeker M."/>
        </authorList>
    </citation>
    <scope>NUCLEOTIDE SEQUENCE [LARGE SCALE GENOMIC DNA]</scope>
    <source>
        <strain evidence="16 17">DSM 28867</strain>
    </source>
</reference>
<dbReference type="AlphaFoldDB" id="A0A4R7ZAC7"/>
<dbReference type="InterPro" id="IPR011257">
    <property type="entry name" value="DNA_glycosylase"/>
</dbReference>
<dbReference type="Gene3D" id="3.90.79.10">
    <property type="entry name" value="Nucleoside Triphosphate Pyrophosphohydrolase"/>
    <property type="match status" value="1"/>
</dbReference>
<evidence type="ECO:0000256" key="13">
    <source>
        <dbReference type="ARBA" id="ARBA00023204"/>
    </source>
</evidence>
<dbReference type="PANTHER" id="PTHR42944">
    <property type="entry name" value="ADENINE DNA GLYCOSYLASE"/>
    <property type="match status" value="1"/>
</dbReference>
<dbReference type="Pfam" id="PF00730">
    <property type="entry name" value="HhH-GPD"/>
    <property type="match status" value="1"/>
</dbReference>
<evidence type="ECO:0000256" key="1">
    <source>
        <dbReference type="ARBA" id="ARBA00000843"/>
    </source>
</evidence>
<dbReference type="GO" id="GO:0006284">
    <property type="term" value="P:base-excision repair"/>
    <property type="evidence" value="ECO:0007669"/>
    <property type="project" value="InterPro"/>
</dbReference>
<dbReference type="PANTHER" id="PTHR42944:SF1">
    <property type="entry name" value="ADENINE DNA GLYCOSYLASE"/>
    <property type="match status" value="1"/>
</dbReference>
<accession>A0A4R7ZAC7</accession>
<dbReference type="InterPro" id="IPR004036">
    <property type="entry name" value="Endonuclease-III-like_CS2"/>
</dbReference>
<evidence type="ECO:0000256" key="5">
    <source>
        <dbReference type="ARBA" id="ARBA00012045"/>
    </source>
</evidence>
<keyword evidence="8" id="KW-0479">Metal-binding</keyword>
<dbReference type="EC" id="3.2.2.31" evidence="5"/>
<dbReference type="Gene3D" id="1.10.340.30">
    <property type="entry name" value="Hypothetical protein, domain 2"/>
    <property type="match status" value="1"/>
</dbReference>
<dbReference type="Pfam" id="PF00633">
    <property type="entry name" value="HHH"/>
    <property type="match status" value="1"/>
</dbReference>
<dbReference type="InterPro" id="IPR000445">
    <property type="entry name" value="HhH_motif"/>
</dbReference>
<dbReference type="FunFam" id="1.10.340.30:FF:000002">
    <property type="entry name" value="Adenine DNA glycosylase"/>
    <property type="match status" value="1"/>
</dbReference>
<evidence type="ECO:0000256" key="10">
    <source>
        <dbReference type="ARBA" id="ARBA00022801"/>
    </source>
</evidence>
<comment type="similarity">
    <text evidence="4">Belongs to the Nth/MutY family.</text>
</comment>
<dbReference type="GO" id="GO:0032357">
    <property type="term" value="F:oxidized purine DNA binding"/>
    <property type="evidence" value="ECO:0007669"/>
    <property type="project" value="TreeGrafter"/>
</dbReference>
<dbReference type="SMART" id="SM00478">
    <property type="entry name" value="ENDO3c"/>
    <property type="match status" value="1"/>
</dbReference>
<dbReference type="Proteomes" id="UP000294743">
    <property type="component" value="Unassembled WGS sequence"/>
</dbReference>
<keyword evidence="7" id="KW-0004">4Fe-4S</keyword>
<gene>
    <name evidence="16" type="ORF">EDD63_1564</name>
</gene>
<keyword evidence="12" id="KW-0411">Iron-sulfur</keyword>
<dbReference type="InterPro" id="IPR044298">
    <property type="entry name" value="MIG/MutY"/>
</dbReference>